<proteinExistence type="predicted"/>
<evidence type="ECO:0008006" key="4">
    <source>
        <dbReference type="Google" id="ProtNLM"/>
    </source>
</evidence>
<name>A0ABW3N635_9FLAO</name>
<dbReference type="RefSeq" id="WP_386129213.1">
    <property type="nucleotide sequence ID" value="NZ_JBHTJL010000009.1"/>
</dbReference>
<keyword evidence="1" id="KW-0472">Membrane</keyword>
<dbReference type="EMBL" id="JBHTJL010000009">
    <property type="protein sequence ID" value="MFD1062922.1"/>
    <property type="molecule type" value="Genomic_DNA"/>
</dbReference>
<evidence type="ECO:0000313" key="3">
    <source>
        <dbReference type="Proteomes" id="UP001597013"/>
    </source>
</evidence>
<accession>A0ABW3N635</accession>
<gene>
    <name evidence="2" type="ORF">ACFQ1Q_06655</name>
</gene>
<sequence>MQNIDKYKAGLITFLITGIVTFGMFSFHISQRTEQIAETFYKIEAKTEKEIQEEVKQLEDIKPTTNKAFNEDEDFKNLMKNFKTIAADDFEKTTKQLEESTTEKEVATITNSSINSNQGYALKQKETETYKNVKKLLDKKQNGIAEHSSGGSTLTYSLKDRRLLDYDTPRYLCEKSGKIVVNIKVDNNGNVFEAYINGSSNSSNQCLEDHAIEYAKSVRFNSSNRTNQLGSITFYFKGK</sequence>
<evidence type="ECO:0000256" key="1">
    <source>
        <dbReference type="SAM" id="Phobius"/>
    </source>
</evidence>
<protein>
    <recommendedName>
        <fullName evidence="4">TonB family protein</fullName>
    </recommendedName>
</protein>
<organism evidence="2 3">
    <name type="scientific">Winogradskyella litorisediminis</name>
    <dbReference type="NCBI Taxonomy" id="1156618"/>
    <lineage>
        <taxon>Bacteria</taxon>
        <taxon>Pseudomonadati</taxon>
        <taxon>Bacteroidota</taxon>
        <taxon>Flavobacteriia</taxon>
        <taxon>Flavobacteriales</taxon>
        <taxon>Flavobacteriaceae</taxon>
        <taxon>Winogradskyella</taxon>
    </lineage>
</organism>
<reference evidence="3" key="1">
    <citation type="journal article" date="2019" name="Int. J. Syst. Evol. Microbiol.">
        <title>The Global Catalogue of Microorganisms (GCM) 10K type strain sequencing project: providing services to taxonomists for standard genome sequencing and annotation.</title>
        <authorList>
            <consortium name="The Broad Institute Genomics Platform"/>
            <consortium name="The Broad Institute Genome Sequencing Center for Infectious Disease"/>
            <person name="Wu L."/>
            <person name="Ma J."/>
        </authorList>
    </citation>
    <scope>NUCLEOTIDE SEQUENCE [LARGE SCALE GENOMIC DNA]</scope>
    <source>
        <strain evidence="3">CCUG 62215</strain>
    </source>
</reference>
<keyword evidence="1" id="KW-0812">Transmembrane</keyword>
<evidence type="ECO:0000313" key="2">
    <source>
        <dbReference type="EMBL" id="MFD1062922.1"/>
    </source>
</evidence>
<feature type="transmembrane region" description="Helical" evidence="1">
    <location>
        <begin position="9"/>
        <end position="29"/>
    </location>
</feature>
<dbReference type="Proteomes" id="UP001597013">
    <property type="component" value="Unassembled WGS sequence"/>
</dbReference>
<comment type="caution">
    <text evidence="2">The sequence shown here is derived from an EMBL/GenBank/DDBJ whole genome shotgun (WGS) entry which is preliminary data.</text>
</comment>
<keyword evidence="3" id="KW-1185">Reference proteome</keyword>
<keyword evidence="1" id="KW-1133">Transmembrane helix</keyword>